<feature type="non-terminal residue" evidence="3">
    <location>
        <position position="1"/>
    </location>
</feature>
<feature type="compositionally biased region" description="Low complexity" evidence="1">
    <location>
        <begin position="138"/>
        <end position="149"/>
    </location>
</feature>
<feature type="chain" id="PRO_5041698385" evidence="2">
    <location>
        <begin position="22"/>
        <end position="571"/>
    </location>
</feature>
<dbReference type="EMBL" id="VSWD01000011">
    <property type="protein sequence ID" value="KAK3088352.1"/>
    <property type="molecule type" value="Genomic_DNA"/>
</dbReference>
<accession>A0AA88XTE1</accession>
<keyword evidence="4" id="KW-1185">Reference proteome</keyword>
<dbReference type="Gene3D" id="2.60.40.1900">
    <property type="entry name" value="Beta-microseminoprotein (PSP94) domain"/>
    <property type="match status" value="1"/>
</dbReference>
<evidence type="ECO:0000256" key="1">
    <source>
        <dbReference type="SAM" id="MobiDB-lite"/>
    </source>
</evidence>
<reference evidence="3" key="1">
    <citation type="submission" date="2019-08" db="EMBL/GenBank/DDBJ databases">
        <title>The improved chromosome-level genome for the pearl oyster Pinctada fucata martensii using PacBio sequencing and Hi-C.</title>
        <authorList>
            <person name="Zheng Z."/>
        </authorList>
    </citation>
    <scope>NUCLEOTIDE SEQUENCE</scope>
    <source>
        <strain evidence="3">ZZ-2019</strain>
        <tissue evidence="3">Adductor muscle</tissue>
    </source>
</reference>
<evidence type="ECO:0000313" key="4">
    <source>
        <dbReference type="Proteomes" id="UP001186944"/>
    </source>
</evidence>
<organism evidence="3 4">
    <name type="scientific">Pinctada imbricata</name>
    <name type="common">Atlantic pearl-oyster</name>
    <name type="synonym">Pinctada martensii</name>
    <dbReference type="NCBI Taxonomy" id="66713"/>
    <lineage>
        <taxon>Eukaryota</taxon>
        <taxon>Metazoa</taxon>
        <taxon>Spiralia</taxon>
        <taxon>Lophotrochozoa</taxon>
        <taxon>Mollusca</taxon>
        <taxon>Bivalvia</taxon>
        <taxon>Autobranchia</taxon>
        <taxon>Pteriomorphia</taxon>
        <taxon>Pterioida</taxon>
        <taxon>Pterioidea</taxon>
        <taxon>Pteriidae</taxon>
        <taxon>Pinctada</taxon>
    </lineage>
</organism>
<feature type="compositionally biased region" description="Polar residues" evidence="1">
    <location>
        <begin position="370"/>
        <end position="381"/>
    </location>
</feature>
<feature type="region of interest" description="Disordered" evidence="1">
    <location>
        <begin position="123"/>
        <end position="149"/>
    </location>
</feature>
<comment type="caution">
    <text evidence="3">The sequence shown here is derived from an EMBL/GenBank/DDBJ whole genome shotgun (WGS) entry which is preliminary data.</text>
</comment>
<evidence type="ECO:0000256" key="2">
    <source>
        <dbReference type="SAM" id="SignalP"/>
    </source>
</evidence>
<proteinExistence type="predicted"/>
<evidence type="ECO:0000313" key="3">
    <source>
        <dbReference type="EMBL" id="KAK3088352.1"/>
    </source>
</evidence>
<feature type="signal peptide" evidence="2">
    <location>
        <begin position="1"/>
        <end position="21"/>
    </location>
</feature>
<name>A0AA88XTE1_PINIB</name>
<dbReference type="Proteomes" id="UP001186944">
    <property type="component" value="Unassembled WGS sequence"/>
</dbReference>
<dbReference type="AlphaFoldDB" id="A0AA88XTE1"/>
<feature type="region of interest" description="Disordered" evidence="1">
    <location>
        <begin position="361"/>
        <end position="381"/>
    </location>
</feature>
<sequence>RCRMWREICISVFFLLPCINGSCFHTYGRIDRTGSGKEVAVCEYNGFDVLHGSSFTTAACTECYCYEGLLTCCGYGINGPKPDPPFGCKHVADGCEVLTVKRYDVNIDCYTGEPAMYTNSIQDFSNGGTDSGNDESDTTSTGSSTTSMTSDPYLSYPTVDNMSGRLIPVCEFNGLDILDGSTFSTAACTECVCNEGTLACCGYGINGGKVVAPPGCKTVADGCEVLVVKEYDETLDCFTGQPINGNIQVDTFIGGVTGNRFTNEPFIGGITGNRITNEPFSASVTGTNVDLSNQPMDTTGKGTAGGVPIDMNMLTTDLSQQMLGSPEQTNSIFDAMFGPNAMISPDAGSLATMPVDMGSSSPVDLGSGNPVETGSSSPVTTNMATNDAVSSSTSVDAGTTGFVPTGTTTNITINETTAAAVQDTSVLPTQPTSSPFPSTMKTNLGRKLKPDVNTMVKMEKNNMWDAVMNQIVPPNPFLMRGAPVDVGIFDMFSNTENAVQSTDSKSQMKNPFLIRGAPVDMSMLDMFSNAGNVAQTTGSRSQVDMLTSPTSNPNSLADMIFLSKFADFPGF</sequence>
<keyword evidence="2" id="KW-0732">Signal</keyword>
<protein>
    <submittedName>
        <fullName evidence="3">Uncharacterized protein</fullName>
    </submittedName>
</protein>
<gene>
    <name evidence="3" type="ORF">FSP39_017999</name>
</gene>